<dbReference type="GO" id="GO:0005763">
    <property type="term" value="C:mitochondrial small ribosomal subunit"/>
    <property type="evidence" value="ECO:0007669"/>
    <property type="project" value="TreeGrafter"/>
</dbReference>
<proteinExistence type="predicted"/>
<dbReference type="GO" id="GO:0051536">
    <property type="term" value="F:iron-sulfur cluster binding"/>
    <property type="evidence" value="ECO:0007669"/>
    <property type="project" value="UniProtKB-KW"/>
</dbReference>
<dbReference type="STRING" id="451379.A0A0N5APB4"/>
<sequence>MHSRILRLTVCNGFIKKSAFTNCAADAASGANDTTVVTSVNPYTKEKFQLNLHSKKANSYGLHNFFPLPKEAIEGLKLAIITCSRNSKQLQHEADQLSTTLSQRKFPAPHQVIEQARIEIQKKLKNDDSFTYDDRFSEKINEAKQYEARRKVGKYLRQCFFNWKPLTFETRENAAVYFLSRFHNNYAEVLRVLQEFRRVNFVPKTVLDYGSGTCSVFWAANEMWGSKVEEYQCIDPCDEMNKFAMDVLRGSNNDGSSVFVHPNINFRRYLPPSLDHKYDLIVAHRVFVELASHDSRIDLLSALWARTNRYLVLIDSSGKEAFDALISLRDYIIEAGYEIHANELRELLSKEGLLDDELKKIIDDRSLSEFERYYLLREKIPKNLALPTRIELGHTFAPCPHDQGCPKIVSKLHKF</sequence>
<dbReference type="InterPro" id="IPR015324">
    <property type="entry name" value="Ribosomal_Rsm22-like"/>
</dbReference>
<dbReference type="InterPro" id="IPR052571">
    <property type="entry name" value="Mt_RNA_Methyltransferase"/>
</dbReference>
<evidence type="ECO:0000256" key="5">
    <source>
        <dbReference type="ARBA" id="ARBA00023014"/>
    </source>
</evidence>
<comment type="subcellular location">
    <subcellularLocation>
        <location evidence="1">Mitochondrion</location>
    </subcellularLocation>
</comment>
<keyword evidence="3" id="KW-0809">Transit peptide</keyword>
<organism evidence="8 9">
    <name type="scientific">Syphacia muris</name>
    <dbReference type="NCBI Taxonomy" id="451379"/>
    <lineage>
        <taxon>Eukaryota</taxon>
        <taxon>Metazoa</taxon>
        <taxon>Ecdysozoa</taxon>
        <taxon>Nematoda</taxon>
        <taxon>Chromadorea</taxon>
        <taxon>Rhabditida</taxon>
        <taxon>Spirurina</taxon>
        <taxon>Oxyuridomorpha</taxon>
        <taxon>Oxyuroidea</taxon>
        <taxon>Oxyuridae</taxon>
        <taxon>Syphacia</taxon>
    </lineage>
</organism>
<dbReference type="PANTHER" id="PTHR13184:SF5">
    <property type="entry name" value="METHYLTRANSFERASE-LIKE PROTEIN 17, MITOCHONDRIAL"/>
    <property type="match status" value="1"/>
</dbReference>
<dbReference type="Proteomes" id="UP000046393">
    <property type="component" value="Unplaced"/>
</dbReference>
<evidence type="ECO:0000256" key="2">
    <source>
        <dbReference type="ARBA" id="ARBA00022723"/>
    </source>
</evidence>
<evidence type="ECO:0000256" key="1">
    <source>
        <dbReference type="ARBA" id="ARBA00004173"/>
    </source>
</evidence>
<evidence type="ECO:0000256" key="6">
    <source>
        <dbReference type="ARBA" id="ARBA00023128"/>
    </source>
</evidence>
<dbReference type="GO" id="GO:0006412">
    <property type="term" value="P:translation"/>
    <property type="evidence" value="ECO:0007669"/>
    <property type="project" value="InterPro"/>
</dbReference>
<dbReference type="Pfam" id="PF09243">
    <property type="entry name" value="Rsm22"/>
    <property type="match status" value="1"/>
</dbReference>
<protein>
    <submittedName>
        <fullName evidence="9">Methyltransferase-like protein 17, mitochondrial</fullName>
    </submittedName>
</protein>
<reference evidence="9" key="1">
    <citation type="submission" date="2017-02" db="UniProtKB">
        <authorList>
            <consortium name="WormBaseParasite"/>
        </authorList>
    </citation>
    <scope>IDENTIFICATION</scope>
</reference>
<dbReference type="SUPFAM" id="SSF53335">
    <property type="entry name" value="S-adenosyl-L-methionine-dependent methyltransferases"/>
    <property type="match status" value="1"/>
</dbReference>
<dbReference type="AlphaFoldDB" id="A0A0N5APB4"/>
<comment type="function">
    <text evidence="7">Mitochondrial ribosome (mitoribosome) assembly factor. Binds at the interface of the head and body domains of the mitochondrial small ribosomal subunit (mt-SSU), occluding the mRNA channel and preventing compaction of the head domain towards the body. Probable inactive methyltransferase: retains the characteristic folding and ability to bind S-adenosyl-L-methionine, but it probably lost its methyltransferase activity.</text>
</comment>
<evidence type="ECO:0000256" key="3">
    <source>
        <dbReference type="ARBA" id="ARBA00022946"/>
    </source>
</evidence>
<dbReference type="GO" id="GO:0046872">
    <property type="term" value="F:metal ion binding"/>
    <property type="evidence" value="ECO:0007669"/>
    <property type="project" value="UniProtKB-KW"/>
</dbReference>
<keyword evidence="2" id="KW-0479">Metal-binding</keyword>
<evidence type="ECO:0000256" key="7">
    <source>
        <dbReference type="ARBA" id="ARBA00045681"/>
    </source>
</evidence>
<evidence type="ECO:0000313" key="9">
    <source>
        <dbReference type="WBParaSite" id="SMUV_0000648401-mRNA-1"/>
    </source>
</evidence>
<dbReference type="GO" id="GO:0003735">
    <property type="term" value="F:structural constituent of ribosome"/>
    <property type="evidence" value="ECO:0007669"/>
    <property type="project" value="TreeGrafter"/>
</dbReference>
<keyword evidence="4" id="KW-0408">Iron</keyword>
<accession>A0A0N5APB4</accession>
<evidence type="ECO:0000256" key="4">
    <source>
        <dbReference type="ARBA" id="ARBA00023004"/>
    </source>
</evidence>
<evidence type="ECO:0000313" key="8">
    <source>
        <dbReference type="Proteomes" id="UP000046393"/>
    </source>
</evidence>
<keyword evidence="6" id="KW-0496">Mitochondrion</keyword>
<dbReference type="Gene3D" id="3.40.50.150">
    <property type="entry name" value="Vaccinia Virus protein VP39"/>
    <property type="match status" value="1"/>
</dbReference>
<dbReference type="WBParaSite" id="SMUV_0000648401-mRNA-1">
    <property type="protein sequence ID" value="SMUV_0000648401-mRNA-1"/>
    <property type="gene ID" value="SMUV_0000648401"/>
</dbReference>
<dbReference type="InterPro" id="IPR029063">
    <property type="entry name" value="SAM-dependent_MTases_sf"/>
</dbReference>
<keyword evidence="8" id="KW-1185">Reference proteome</keyword>
<dbReference type="PANTHER" id="PTHR13184">
    <property type="entry name" value="37S RIBOSOMAL PROTEIN S22"/>
    <property type="match status" value="1"/>
</dbReference>
<name>A0A0N5APB4_9BILA</name>
<dbReference type="GO" id="GO:0008168">
    <property type="term" value="F:methyltransferase activity"/>
    <property type="evidence" value="ECO:0007669"/>
    <property type="project" value="InterPro"/>
</dbReference>
<keyword evidence="5" id="KW-0411">Iron-sulfur</keyword>